<gene>
    <name evidence="1" type="ORF">XELAEV_18033079mg</name>
</gene>
<proteinExistence type="predicted"/>
<sequence>MFQTNKGFTKRECVIVLVIPCDCASDTHSNTRTHTYTAHRKYAERENVVCVLNYSNKILERPWVFVELPSAFSIKTSSVFFFSSFRTRTIIFTAISEMKTP</sequence>
<evidence type="ECO:0000313" key="2">
    <source>
        <dbReference type="Proteomes" id="UP000694892"/>
    </source>
</evidence>
<dbReference type="Proteomes" id="UP000694892">
    <property type="component" value="Chromosome 6S"/>
</dbReference>
<organism evidence="1 2">
    <name type="scientific">Xenopus laevis</name>
    <name type="common">African clawed frog</name>
    <dbReference type="NCBI Taxonomy" id="8355"/>
    <lineage>
        <taxon>Eukaryota</taxon>
        <taxon>Metazoa</taxon>
        <taxon>Chordata</taxon>
        <taxon>Craniata</taxon>
        <taxon>Vertebrata</taxon>
        <taxon>Euteleostomi</taxon>
        <taxon>Amphibia</taxon>
        <taxon>Batrachia</taxon>
        <taxon>Anura</taxon>
        <taxon>Pipoidea</taxon>
        <taxon>Pipidae</taxon>
        <taxon>Xenopodinae</taxon>
        <taxon>Xenopus</taxon>
        <taxon>Xenopus</taxon>
    </lineage>
</organism>
<accession>A0A974CJ99</accession>
<dbReference type="AlphaFoldDB" id="A0A974CJ99"/>
<protein>
    <submittedName>
        <fullName evidence="1">Uncharacterized protein</fullName>
    </submittedName>
</protein>
<dbReference type="EMBL" id="CM004477">
    <property type="protein sequence ID" value="OCT74113.1"/>
    <property type="molecule type" value="Genomic_DNA"/>
</dbReference>
<reference evidence="2" key="1">
    <citation type="journal article" date="2016" name="Nature">
        <title>Genome evolution in the allotetraploid frog Xenopus laevis.</title>
        <authorList>
            <person name="Session A.M."/>
            <person name="Uno Y."/>
            <person name="Kwon T."/>
            <person name="Chapman J.A."/>
            <person name="Toyoda A."/>
            <person name="Takahashi S."/>
            <person name="Fukui A."/>
            <person name="Hikosaka A."/>
            <person name="Suzuki A."/>
            <person name="Kondo M."/>
            <person name="van Heeringen S.J."/>
            <person name="Quigley I."/>
            <person name="Heinz S."/>
            <person name="Ogino H."/>
            <person name="Ochi H."/>
            <person name="Hellsten U."/>
            <person name="Lyons J.B."/>
            <person name="Simakov O."/>
            <person name="Putnam N."/>
            <person name="Stites J."/>
            <person name="Kuroki Y."/>
            <person name="Tanaka T."/>
            <person name="Michiue T."/>
            <person name="Watanabe M."/>
            <person name="Bogdanovic O."/>
            <person name="Lister R."/>
            <person name="Georgiou G."/>
            <person name="Paranjpe S.S."/>
            <person name="van Kruijsbergen I."/>
            <person name="Shu S."/>
            <person name="Carlson J."/>
            <person name="Kinoshita T."/>
            <person name="Ohta Y."/>
            <person name="Mawaribuchi S."/>
            <person name="Jenkins J."/>
            <person name="Grimwood J."/>
            <person name="Schmutz J."/>
            <person name="Mitros T."/>
            <person name="Mozaffari S.V."/>
            <person name="Suzuki Y."/>
            <person name="Haramoto Y."/>
            <person name="Yamamoto T.S."/>
            <person name="Takagi C."/>
            <person name="Heald R."/>
            <person name="Miller K."/>
            <person name="Haudenschild C."/>
            <person name="Kitzman J."/>
            <person name="Nakayama T."/>
            <person name="Izutsu Y."/>
            <person name="Robert J."/>
            <person name="Fortriede J."/>
            <person name="Burns K."/>
            <person name="Lotay V."/>
            <person name="Karimi K."/>
            <person name="Yasuoka Y."/>
            <person name="Dichmann D.S."/>
            <person name="Flajnik M.F."/>
            <person name="Houston D.W."/>
            <person name="Shendure J."/>
            <person name="DuPasquier L."/>
            <person name="Vize P.D."/>
            <person name="Zorn A.M."/>
            <person name="Ito M."/>
            <person name="Marcotte E.M."/>
            <person name="Wallingford J.B."/>
            <person name="Ito Y."/>
            <person name="Asashima M."/>
            <person name="Ueno N."/>
            <person name="Matsuda Y."/>
            <person name="Veenstra G.J."/>
            <person name="Fujiyama A."/>
            <person name="Harland R.M."/>
            <person name="Taira M."/>
            <person name="Rokhsar D.S."/>
        </authorList>
    </citation>
    <scope>NUCLEOTIDE SEQUENCE [LARGE SCALE GENOMIC DNA]</scope>
    <source>
        <strain evidence="2">J</strain>
    </source>
</reference>
<evidence type="ECO:0000313" key="1">
    <source>
        <dbReference type="EMBL" id="OCT74113.1"/>
    </source>
</evidence>
<name>A0A974CJ99_XENLA</name>